<keyword evidence="2" id="KW-0472">Membrane</keyword>
<evidence type="ECO:0008006" key="5">
    <source>
        <dbReference type="Google" id="ProtNLM"/>
    </source>
</evidence>
<dbReference type="EMBL" id="KB206469">
    <property type="protein sequence ID" value="ELP91481.1"/>
    <property type="molecule type" value="Genomic_DNA"/>
</dbReference>
<reference evidence="3 4" key="1">
    <citation type="submission" date="2012-10" db="EMBL/GenBank/DDBJ databases">
        <authorList>
            <person name="Zafar N."/>
            <person name="Inman J."/>
            <person name="Hall N."/>
            <person name="Lorenzi H."/>
            <person name="Caler E."/>
        </authorList>
    </citation>
    <scope>NUCLEOTIDE SEQUENCE [LARGE SCALE GENOMIC DNA]</scope>
    <source>
        <strain evidence="3 4">IP1</strain>
    </source>
</reference>
<proteinExistence type="predicted"/>
<feature type="transmembrane region" description="Helical" evidence="2">
    <location>
        <begin position="46"/>
        <end position="66"/>
    </location>
</feature>
<keyword evidence="2" id="KW-1133">Transmembrane helix</keyword>
<organism evidence="3 4">
    <name type="scientific">Entamoeba invadens IP1</name>
    <dbReference type="NCBI Taxonomy" id="370355"/>
    <lineage>
        <taxon>Eukaryota</taxon>
        <taxon>Amoebozoa</taxon>
        <taxon>Evosea</taxon>
        <taxon>Archamoebae</taxon>
        <taxon>Mastigamoebida</taxon>
        <taxon>Entamoebidae</taxon>
        <taxon>Entamoeba</taxon>
    </lineage>
</organism>
<evidence type="ECO:0000313" key="3">
    <source>
        <dbReference type="EMBL" id="ELP91481.1"/>
    </source>
</evidence>
<dbReference type="OMA" id="NIFMFRD"/>
<dbReference type="GeneID" id="14890458"/>
<feature type="compositionally biased region" description="Polar residues" evidence="1">
    <location>
        <begin position="1"/>
        <end position="11"/>
    </location>
</feature>
<dbReference type="Proteomes" id="UP000014680">
    <property type="component" value="Unassembled WGS sequence"/>
</dbReference>
<evidence type="ECO:0000256" key="1">
    <source>
        <dbReference type="SAM" id="MobiDB-lite"/>
    </source>
</evidence>
<protein>
    <recommendedName>
        <fullName evidence="5">DUF4190 domain-containing protein</fullName>
    </recommendedName>
</protein>
<feature type="region of interest" description="Disordered" evidence="1">
    <location>
        <begin position="1"/>
        <end position="22"/>
    </location>
</feature>
<dbReference type="KEGG" id="eiv:EIN_144110"/>
<dbReference type="RefSeq" id="XP_004258252.1">
    <property type="nucleotide sequence ID" value="XM_004258204.1"/>
</dbReference>
<feature type="transmembrane region" description="Helical" evidence="2">
    <location>
        <begin position="78"/>
        <end position="111"/>
    </location>
</feature>
<dbReference type="PANTHER" id="PTHR34078:SF3">
    <property type="entry name" value="TRANSMEMBRANE PROTEIN"/>
    <property type="match status" value="1"/>
</dbReference>
<dbReference type="PANTHER" id="PTHR34078">
    <property type="entry name" value="EXPRESSED PROTEIN"/>
    <property type="match status" value="1"/>
</dbReference>
<gene>
    <name evidence="3" type="ORF">EIN_144110</name>
</gene>
<dbReference type="AlphaFoldDB" id="A0A0A1UF91"/>
<name>A0A0A1UF91_ENTIV</name>
<evidence type="ECO:0000256" key="2">
    <source>
        <dbReference type="SAM" id="Phobius"/>
    </source>
</evidence>
<keyword evidence="2" id="KW-0812">Transmembrane</keyword>
<evidence type="ECO:0000313" key="4">
    <source>
        <dbReference type="Proteomes" id="UP000014680"/>
    </source>
</evidence>
<accession>A0A0A1UF91</accession>
<keyword evidence="4" id="KW-1185">Reference proteome</keyword>
<sequence>MTYQEQEMNSGYPQQPVYNQPPPQVYVAPTAQAPVVKTKSNDDADLISSLLFFVLGFFCCCIWIVVYRKFKHSGNDSARMFAIISLVFFIISFITSILAVIILFVILIWFFTIGTAVNNVNDNINDTTY</sequence>
<dbReference type="VEuPathDB" id="AmoebaDB:EIN_144110"/>